<feature type="chain" id="PRO_5003485712" evidence="2">
    <location>
        <begin position="26"/>
        <end position="737"/>
    </location>
</feature>
<dbReference type="Gene3D" id="3.40.50.1110">
    <property type="entry name" value="SGNH hydrolase"/>
    <property type="match status" value="2"/>
</dbReference>
<evidence type="ECO:0000313" key="5">
    <source>
        <dbReference type="EMBL" id="EHJ37195.1"/>
    </source>
</evidence>
<gene>
    <name evidence="5" type="ORF">HMPREF0673_02450</name>
</gene>
<keyword evidence="2" id="KW-0732">Signal</keyword>
<sequence length="737" mass="83103">MKAINKTYLALTLALLLALPLAVNARVPKRIYLEKTRVACVGNSITYGMTLADPATESYPAQLQQMLGDGYEVGNFGKSGATLLRHGHRPYIAQEEWAKAKAFKGDIAVIHLGVNDTDPRNWPYYRDEFVSDYLALIDTLRQENPKCRIIIALLSPITHNHPRFESGTQQWQEEIQEAIKTVARVGKAQLIDFHKPLYAYPQLIPDAVHPNKEGATMLARTVYSAILGNYGGLQMPITYSDNMVLQRNRMLTIHGTANAGEKVTVNITRPDAAKGKVQNGGKRKKGEQPRRVRALKTEVQTATATADDNGCWQVTLRPQRAENNLTLTISTDEKQLVYNNVAFGEVWLCSGQSNMEFMLHEAATAKRDIPKAKNPNIRFFDMKARWRTNPVEWDAAALDSINHLKYFADTKWTVCSPETAKDFSAIAYYFGSMLQDSLQCAVGLICNAVGGSPTEAWVDRADLDAQFPQIMRNWTNNDFVQPWVRERAALNMKKAADMKLQRHPYDPCYLYESAIEPLQQFPIKGVLWYQGESNAQNFTTHERLFKLLVEGWRRNWNDAELPFYYVQLSSMDRLPWQWFRDSQRRLQSELPNVAMAVSSDMGDSLNVHPTRKQPVGERLARIALHNLYDFSNVVPSGPAVKEASVVGDGIVRLTFDYADGLSTSDGKHPLTFEIAEEEGLYKPAEARIEGNTVVVMAEGVTHPRFVHYGWQPFTRANLVNSAQLPASTFRIEIRGCN</sequence>
<evidence type="ECO:0000256" key="1">
    <source>
        <dbReference type="ARBA" id="ARBA00022801"/>
    </source>
</evidence>
<feature type="domain" description="SGNH hydrolase-type esterase" evidence="4">
    <location>
        <begin position="40"/>
        <end position="215"/>
    </location>
</feature>
<dbReference type="InterPro" id="IPR036514">
    <property type="entry name" value="SGNH_hydro_sf"/>
</dbReference>
<dbReference type="HOGENOM" id="CLU_015150_3_0_10"/>
<dbReference type="GO" id="GO:0005975">
    <property type="term" value="P:carbohydrate metabolic process"/>
    <property type="evidence" value="ECO:0007669"/>
    <property type="project" value="TreeGrafter"/>
</dbReference>
<feature type="signal peptide" evidence="2">
    <location>
        <begin position="1"/>
        <end position="25"/>
    </location>
</feature>
<dbReference type="RefSeq" id="WP_007902136.1">
    <property type="nucleotide sequence ID" value="NZ_JH379456.1"/>
</dbReference>
<dbReference type="PANTHER" id="PTHR22901">
    <property type="entry name" value="SIALATE O-ACETYLESTERASE"/>
    <property type="match status" value="1"/>
</dbReference>
<dbReference type="GeneID" id="78337916"/>
<evidence type="ECO:0000259" key="4">
    <source>
        <dbReference type="Pfam" id="PF13472"/>
    </source>
</evidence>
<dbReference type="InterPro" id="IPR013830">
    <property type="entry name" value="SGNH_hydro"/>
</dbReference>
<name>G6B0N2_9BACT</name>
<reference evidence="5 6" key="1">
    <citation type="submission" date="2011-08" db="EMBL/GenBank/DDBJ databases">
        <authorList>
            <person name="Weinstock G."/>
            <person name="Sodergren E."/>
            <person name="Clifton S."/>
            <person name="Fulton L."/>
            <person name="Fulton B."/>
            <person name="Courtney L."/>
            <person name="Fronick C."/>
            <person name="Harrison M."/>
            <person name="Strong C."/>
            <person name="Farmer C."/>
            <person name="Delahaunty K."/>
            <person name="Markovic C."/>
            <person name="Hall O."/>
            <person name="Minx P."/>
            <person name="Tomlinson C."/>
            <person name="Mitreva M."/>
            <person name="Hou S."/>
            <person name="Chen J."/>
            <person name="Wollam A."/>
            <person name="Pepin K.H."/>
            <person name="Johnson M."/>
            <person name="Bhonagiri V."/>
            <person name="Zhang X."/>
            <person name="Suruliraj S."/>
            <person name="Warren W."/>
            <person name="Chinwalla A."/>
            <person name="Mardis E.R."/>
            <person name="Wilson R.K."/>
        </authorList>
    </citation>
    <scope>NUCLEOTIDE SEQUENCE [LARGE SCALE GENOMIC DNA]</scope>
    <source>
        <strain evidence="5 6">DSM 18206</strain>
    </source>
</reference>
<dbReference type="Pfam" id="PF13472">
    <property type="entry name" value="Lipase_GDSL_2"/>
    <property type="match status" value="1"/>
</dbReference>
<dbReference type="PANTHER" id="PTHR22901:SF0">
    <property type="entry name" value="SIALATE O-ACETYLESTERASE"/>
    <property type="match status" value="1"/>
</dbReference>
<dbReference type="InterPro" id="IPR013783">
    <property type="entry name" value="Ig-like_fold"/>
</dbReference>
<dbReference type="InterPro" id="IPR039329">
    <property type="entry name" value="SIAE"/>
</dbReference>
<dbReference type="EMBL" id="AFZZ01000210">
    <property type="protein sequence ID" value="EHJ37195.1"/>
    <property type="molecule type" value="Genomic_DNA"/>
</dbReference>
<keyword evidence="1" id="KW-0378">Hydrolase</keyword>
<dbReference type="Proteomes" id="UP000004407">
    <property type="component" value="Unassembled WGS sequence"/>
</dbReference>
<feature type="domain" description="Sialate O-acetylesterase" evidence="3">
    <location>
        <begin position="510"/>
        <end position="623"/>
    </location>
</feature>
<dbReference type="PATRIC" id="fig|1002367.3.peg.1983"/>
<comment type="caution">
    <text evidence="5">The sequence shown here is derived from an EMBL/GenBank/DDBJ whole genome shotgun (WGS) entry which is preliminary data.</text>
</comment>
<evidence type="ECO:0000313" key="6">
    <source>
        <dbReference type="Proteomes" id="UP000004407"/>
    </source>
</evidence>
<protein>
    <submittedName>
        <fullName evidence="5">GDSL-like protein</fullName>
    </submittedName>
</protein>
<dbReference type="InterPro" id="IPR005181">
    <property type="entry name" value="SASA"/>
</dbReference>
<dbReference type="Pfam" id="PF03629">
    <property type="entry name" value="SASA"/>
    <property type="match status" value="2"/>
</dbReference>
<accession>G6B0N2</accession>
<proteinExistence type="predicted"/>
<dbReference type="Gene3D" id="2.60.40.10">
    <property type="entry name" value="Immunoglobulins"/>
    <property type="match status" value="1"/>
</dbReference>
<evidence type="ECO:0000256" key="2">
    <source>
        <dbReference type="SAM" id="SignalP"/>
    </source>
</evidence>
<dbReference type="eggNOG" id="COG2755">
    <property type="taxonomic scope" value="Bacteria"/>
</dbReference>
<feature type="domain" description="Sialate O-acetylesterase" evidence="3">
    <location>
        <begin position="345"/>
        <end position="473"/>
    </location>
</feature>
<dbReference type="GO" id="GO:0001681">
    <property type="term" value="F:sialate O-acetylesterase activity"/>
    <property type="evidence" value="ECO:0007669"/>
    <property type="project" value="InterPro"/>
</dbReference>
<organism evidence="5 6">
    <name type="scientific">Leyella stercorea DSM 18206</name>
    <dbReference type="NCBI Taxonomy" id="1002367"/>
    <lineage>
        <taxon>Bacteria</taxon>
        <taxon>Pseudomonadati</taxon>
        <taxon>Bacteroidota</taxon>
        <taxon>Bacteroidia</taxon>
        <taxon>Bacteroidales</taxon>
        <taxon>Prevotellaceae</taxon>
        <taxon>Leyella</taxon>
    </lineage>
</organism>
<dbReference type="SUPFAM" id="SSF52266">
    <property type="entry name" value="SGNH hydrolase"/>
    <property type="match status" value="2"/>
</dbReference>
<evidence type="ECO:0000259" key="3">
    <source>
        <dbReference type="Pfam" id="PF03629"/>
    </source>
</evidence>
<dbReference type="AlphaFoldDB" id="G6B0N2"/>